<dbReference type="GO" id="GO:0016787">
    <property type="term" value="F:hydrolase activity"/>
    <property type="evidence" value="ECO:0007669"/>
    <property type="project" value="UniProtKB-KW"/>
</dbReference>
<dbReference type="Gene3D" id="3.40.50.1000">
    <property type="entry name" value="HAD superfamily/HAD-like"/>
    <property type="match status" value="2"/>
</dbReference>
<dbReference type="InterPro" id="IPR036412">
    <property type="entry name" value="HAD-like_sf"/>
</dbReference>
<dbReference type="SUPFAM" id="SSF56784">
    <property type="entry name" value="HAD-like"/>
    <property type="match status" value="1"/>
</dbReference>
<dbReference type="InterPro" id="IPR006379">
    <property type="entry name" value="HAD-SF_hydro_IIB"/>
</dbReference>
<dbReference type="NCBIfam" id="TIGR01484">
    <property type="entry name" value="HAD-SF-IIB"/>
    <property type="match status" value="1"/>
</dbReference>
<accession>A0ABT6DMB9</accession>
<keyword evidence="1" id="KW-0378">Hydrolase</keyword>
<keyword evidence="2" id="KW-1185">Reference proteome</keyword>
<reference evidence="1" key="1">
    <citation type="submission" date="2022-08" db="EMBL/GenBank/DDBJ databases">
        <title>Novel Bdellovibrio Species Isolated from Svalbard: Designation Bdellovibrio svalbardensis.</title>
        <authorList>
            <person name="Mitchell R.J."/>
            <person name="Choi S.Y."/>
        </authorList>
    </citation>
    <scope>NUCLEOTIDE SEQUENCE</scope>
    <source>
        <strain evidence="1">PAP01</strain>
    </source>
</reference>
<gene>
    <name evidence="1" type="ORF">NWE73_16680</name>
</gene>
<organism evidence="1 2">
    <name type="scientific">Bdellovibrio svalbardensis</name>
    <dbReference type="NCBI Taxonomy" id="2972972"/>
    <lineage>
        <taxon>Bacteria</taxon>
        <taxon>Pseudomonadati</taxon>
        <taxon>Bdellovibrionota</taxon>
        <taxon>Bdellovibrionia</taxon>
        <taxon>Bdellovibrionales</taxon>
        <taxon>Pseudobdellovibrionaceae</taxon>
        <taxon>Bdellovibrio</taxon>
    </lineage>
</organism>
<proteinExistence type="predicted"/>
<comment type="caution">
    <text evidence="1">The sequence shown here is derived from an EMBL/GenBank/DDBJ whole genome shotgun (WGS) entry which is preliminary data.</text>
</comment>
<name>A0ABT6DMB9_9BACT</name>
<dbReference type="InterPro" id="IPR023214">
    <property type="entry name" value="HAD_sf"/>
</dbReference>
<evidence type="ECO:0000313" key="2">
    <source>
        <dbReference type="Proteomes" id="UP001152321"/>
    </source>
</evidence>
<dbReference type="RefSeq" id="WP_277579497.1">
    <property type="nucleotide sequence ID" value="NZ_JANRMI010000005.1"/>
</dbReference>
<dbReference type="PANTHER" id="PTHR10000">
    <property type="entry name" value="PHOSPHOSERINE PHOSPHATASE"/>
    <property type="match status" value="1"/>
</dbReference>
<dbReference type="Proteomes" id="UP001152321">
    <property type="component" value="Unassembled WGS sequence"/>
</dbReference>
<dbReference type="PANTHER" id="PTHR10000:SF8">
    <property type="entry name" value="HAD SUPERFAMILY HYDROLASE-LIKE, TYPE 3"/>
    <property type="match status" value="1"/>
</dbReference>
<dbReference type="EMBL" id="JANRMI010000005">
    <property type="protein sequence ID" value="MDG0818021.1"/>
    <property type="molecule type" value="Genomic_DNA"/>
</dbReference>
<protein>
    <submittedName>
        <fullName evidence="1">HAD-IIB family hydrolase</fullName>
    </submittedName>
</protein>
<sequence>MKNVSEFSNSLRFLLTDIDDTLTDEGQLGPEAYEALWKLHQAGVHVIPITGRPAGWCEMIARMWPVSGVVGENGGFYFRYHNKKMHRHFFFDETTQQENRSKLKALESEILTKVPGCDLASDQFCRLMDLAIDFCEDVPALPRSEVQKIVDIFNSHGAQAKVSSIHVNGWFGSYDKLTMSLRFLEREFDVSAAQAKDVCGFSGDSPNDEPMFAYFPHSFAVANIINFIDQIKNKPTYVTTHRGGLGFTEIAQVILKEK</sequence>
<dbReference type="Pfam" id="PF08282">
    <property type="entry name" value="Hydrolase_3"/>
    <property type="match status" value="1"/>
</dbReference>
<evidence type="ECO:0000313" key="1">
    <source>
        <dbReference type="EMBL" id="MDG0818021.1"/>
    </source>
</evidence>